<gene>
    <name evidence="11" type="ORF">ACFOMF_06270</name>
</gene>
<dbReference type="Pfam" id="PF00015">
    <property type="entry name" value="MCPsignal"/>
    <property type="match status" value="1"/>
</dbReference>
<organism evidence="11 12">
    <name type="scientific">Stutzerimonas tarimensis</name>
    <dbReference type="NCBI Taxonomy" id="1507735"/>
    <lineage>
        <taxon>Bacteria</taxon>
        <taxon>Pseudomonadati</taxon>
        <taxon>Pseudomonadota</taxon>
        <taxon>Gammaproteobacteria</taxon>
        <taxon>Pseudomonadales</taxon>
        <taxon>Pseudomonadaceae</taxon>
        <taxon>Stutzerimonas</taxon>
    </lineage>
</organism>
<evidence type="ECO:0000256" key="5">
    <source>
        <dbReference type="ARBA" id="ARBA00023136"/>
    </source>
</evidence>
<protein>
    <submittedName>
        <fullName evidence="11">Methyl-accepting chemotaxis protein</fullName>
    </submittedName>
</protein>
<keyword evidence="2" id="KW-0145">Chemotaxis</keyword>
<dbReference type="SMART" id="SM00283">
    <property type="entry name" value="MA"/>
    <property type="match status" value="1"/>
</dbReference>
<reference evidence="12" key="1">
    <citation type="journal article" date="2019" name="Int. J. Syst. Evol. Microbiol.">
        <title>The Global Catalogue of Microorganisms (GCM) 10K type strain sequencing project: providing services to taxonomists for standard genome sequencing and annotation.</title>
        <authorList>
            <consortium name="The Broad Institute Genomics Platform"/>
            <consortium name="The Broad Institute Genome Sequencing Center for Infectious Disease"/>
            <person name="Wu L."/>
            <person name="Ma J."/>
        </authorList>
    </citation>
    <scope>NUCLEOTIDE SEQUENCE [LARGE SCALE GENOMIC DNA]</scope>
    <source>
        <strain evidence="12">KCTC 42447</strain>
    </source>
</reference>
<dbReference type="Gene3D" id="1.10.287.950">
    <property type="entry name" value="Methyl-accepting chemotaxis protein"/>
    <property type="match status" value="1"/>
</dbReference>
<evidence type="ECO:0000259" key="10">
    <source>
        <dbReference type="PROSITE" id="PS50111"/>
    </source>
</evidence>
<sequence>MNSGQIPRFLIGLLQGISILLLAWAIAQGLLGLGLALPLMLVMAWLPLLWRPRRVEPAAGAERSDDAMVELSRALSQTTTHNALSAAEVAFSVRRLGERLDSQLEGADRIVVSAQAMIATEEHTAQLSQQAVHAANEARQSSDSGLQVVRQTMGNMHHLSSRANASRELIEALSQRSEDIQRVTQVIQGIASQTNLLALNAAIEAARAGEYGRGFAVVADEVRGLAARTSAATEEVGQMVTDIQQQTTAVAEQIRQLATDLDVSVGAVELAGNGLERIATLAQGVEAQIGEIAQGSTNNREQLGSLFAAVAQMRSDLAESDAHTARLQEAATRLETQAETISERLSEVALDDYHQRVYDLARRGAQAIGERFSQDIEAGRIAADALFDRQYEPIPGTSPTKYRTRFDRYADEVLPPIQEPLLSSHEGMVFAIACTPEGYVPTHNRAFNAAPTGDPEHDRVHSRGKRLFNDRTGKRCGSHQKPVLLQTYTRDTGEQMHDLSVPIVVNGRHWGGLRLGYSPEHMAKAGGSER</sequence>
<comment type="caution">
    <text evidence="11">The sequence shown here is derived from an EMBL/GenBank/DDBJ whole genome shotgun (WGS) entry which is preliminary data.</text>
</comment>
<comment type="similarity">
    <text evidence="7">Belongs to the methyl-accepting chemotaxis (MCP) protein family.</text>
</comment>
<dbReference type="RefSeq" id="WP_386362410.1">
    <property type="nucleotide sequence ID" value="NZ_JBHRXZ010000016.1"/>
</dbReference>
<dbReference type="SUPFAM" id="SSF58104">
    <property type="entry name" value="Methyl-accepting chemotaxis protein (MCP) signaling domain"/>
    <property type="match status" value="1"/>
</dbReference>
<name>A0ABV7T2T7_9GAMM</name>
<evidence type="ECO:0000256" key="7">
    <source>
        <dbReference type="ARBA" id="ARBA00029447"/>
    </source>
</evidence>
<dbReference type="InterPro" id="IPR004089">
    <property type="entry name" value="MCPsignal_dom"/>
</dbReference>
<evidence type="ECO:0000256" key="9">
    <source>
        <dbReference type="SAM" id="Phobius"/>
    </source>
</evidence>
<keyword evidence="5 9" id="KW-0472">Membrane</keyword>
<keyword evidence="6 8" id="KW-0807">Transducer</keyword>
<evidence type="ECO:0000256" key="1">
    <source>
        <dbReference type="ARBA" id="ARBA00004370"/>
    </source>
</evidence>
<accession>A0ABV7T2T7</accession>
<evidence type="ECO:0000256" key="2">
    <source>
        <dbReference type="ARBA" id="ARBA00022500"/>
    </source>
</evidence>
<keyword evidence="4 9" id="KW-1133">Transmembrane helix</keyword>
<feature type="transmembrane region" description="Helical" evidence="9">
    <location>
        <begin position="9"/>
        <end position="27"/>
    </location>
</feature>
<dbReference type="Proteomes" id="UP001595630">
    <property type="component" value="Unassembled WGS sequence"/>
</dbReference>
<keyword evidence="3 9" id="KW-0812">Transmembrane</keyword>
<dbReference type="PANTHER" id="PTHR32089">
    <property type="entry name" value="METHYL-ACCEPTING CHEMOTAXIS PROTEIN MCPB"/>
    <property type="match status" value="1"/>
</dbReference>
<dbReference type="EMBL" id="JBHRXZ010000016">
    <property type="protein sequence ID" value="MFC3607378.1"/>
    <property type="molecule type" value="Genomic_DNA"/>
</dbReference>
<evidence type="ECO:0000256" key="6">
    <source>
        <dbReference type="ARBA" id="ARBA00023224"/>
    </source>
</evidence>
<evidence type="ECO:0000256" key="3">
    <source>
        <dbReference type="ARBA" id="ARBA00022692"/>
    </source>
</evidence>
<keyword evidence="12" id="KW-1185">Reference proteome</keyword>
<dbReference type="CDD" id="cd11386">
    <property type="entry name" value="MCP_signal"/>
    <property type="match status" value="1"/>
</dbReference>
<dbReference type="PROSITE" id="PS50111">
    <property type="entry name" value="CHEMOTAXIS_TRANSDUC_2"/>
    <property type="match status" value="1"/>
</dbReference>
<evidence type="ECO:0000313" key="12">
    <source>
        <dbReference type="Proteomes" id="UP001595630"/>
    </source>
</evidence>
<dbReference type="PANTHER" id="PTHR32089:SF120">
    <property type="entry name" value="METHYL-ACCEPTING CHEMOTAXIS PROTEIN TLPQ"/>
    <property type="match status" value="1"/>
</dbReference>
<evidence type="ECO:0000313" key="11">
    <source>
        <dbReference type="EMBL" id="MFC3607378.1"/>
    </source>
</evidence>
<feature type="domain" description="Methyl-accepting transducer" evidence="10">
    <location>
        <begin position="78"/>
        <end position="314"/>
    </location>
</feature>
<evidence type="ECO:0000256" key="4">
    <source>
        <dbReference type="ARBA" id="ARBA00022989"/>
    </source>
</evidence>
<evidence type="ECO:0000256" key="8">
    <source>
        <dbReference type="PROSITE-ProRule" id="PRU00284"/>
    </source>
</evidence>
<proteinExistence type="inferred from homology"/>
<comment type="subcellular location">
    <subcellularLocation>
        <location evidence="1">Membrane</location>
    </subcellularLocation>
</comment>